<feature type="compositionally biased region" description="Polar residues" evidence="1">
    <location>
        <begin position="562"/>
        <end position="580"/>
    </location>
</feature>
<dbReference type="AlphaFoldDB" id="A0A1S9RMV5"/>
<feature type="compositionally biased region" description="Polar residues" evidence="1">
    <location>
        <begin position="13"/>
        <end position="32"/>
    </location>
</feature>
<name>A0A1S9RMV5_PENBI</name>
<feature type="compositionally biased region" description="Basic and acidic residues" evidence="1">
    <location>
        <begin position="532"/>
        <end position="543"/>
    </location>
</feature>
<feature type="region of interest" description="Disordered" evidence="1">
    <location>
        <begin position="1"/>
        <end position="119"/>
    </location>
</feature>
<feature type="compositionally biased region" description="Basic and acidic residues" evidence="1">
    <location>
        <begin position="297"/>
        <end position="315"/>
    </location>
</feature>
<evidence type="ECO:0000256" key="1">
    <source>
        <dbReference type="SAM" id="MobiDB-lite"/>
    </source>
</evidence>
<reference evidence="3" key="1">
    <citation type="submission" date="2015-09" db="EMBL/GenBank/DDBJ databases">
        <authorList>
            <person name="Fill T.P."/>
            <person name="Baretta J.F."/>
            <person name="de Almeida L.G."/>
            <person name="Rocha M."/>
            <person name="de Souza D.H."/>
            <person name="Malavazi I."/>
            <person name="Cerdeira L.T."/>
            <person name="Hong H."/>
            <person name="Samborskyy M."/>
            <person name="de Vasconcelos A.T."/>
            <person name="Leadlay P."/>
            <person name="Rodrigues-Filho E."/>
        </authorList>
    </citation>
    <scope>NUCLEOTIDE SEQUENCE [LARGE SCALE GENOMIC DNA]</scope>
    <source>
        <strain evidence="3">LaBioMMi 136</strain>
    </source>
</reference>
<feature type="region of interest" description="Disordered" evidence="1">
    <location>
        <begin position="203"/>
        <end position="404"/>
    </location>
</feature>
<feature type="compositionally biased region" description="Acidic residues" evidence="1">
    <location>
        <begin position="494"/>
        <end position="510"/>
    </location>
</feature>
<feature type="compositionally biased region" description="Basic residues" evidence="1">
    <location>
        <begin position="332"/>
        <end position="341"/>
    </location>
</feature>
<feature type="region of interest" description="Disordered" evidence="1">
    <location>
        <begin position="428"/>
        <end position="661"/>
    </location>
</feature>
<dbReference type="Proteomes" id="UP000190744">
    <property type="component" value="Unassembled WGS sequence"/>
</dbReference>
<accession>A0A1S9RMV5</accession>
<gene>
    <name evidence="2" type="ORF">PEBR_19855</name>
</gene>
<feature type="compositionally biased region" description="Basic and acidic residues" evidence="1">
    <location>
        <begin position="273"/>
        <end position="285"/>
    </location>
</feature>
<feature type="compositionally biased region" description="Basic and acidic residues" evidence="1">
    <location>
        <begin position="356"/>
        <end position="365"/>
    </location>
</feature>
<feature type="compositionally biased region" description="Acidic residues" evidence="1">
    <location>
        <begin position="457"/>
        <end position="482"/>
    </location>
</feature>
<feature type="compositionally biased region" description="Polar residues" evidence="1">
    <location>
        <begin position="366"/>
        <end position="376"/>
    </location>
</feature>
<feature type="compositionally biased region" description="Basic and acidic residues" evidence="1">
    <location>
        <begin position="445"/>
        <end position="456"/>
    </location>
</feature>
<evidence type="ECO:0000313" key="3">
    <source>
        <dbReference type="Proteomes" id="UP000190744"/>
    </source>
</evidence>
<sequence>MQPHESATPMGPPSTTVRQQSQKRPLNSSPVTPSKRRRILPFPSTGSQRTPASTQISITSTPLSGPRTRTELDRYHEDVKRDAHRIRVVKNQLDNLQPGVDADPRSSPETTSESASMTTKQAIKLLQKILKEDKLIKHLEAERREIDPKKRGPQRSDQDGVVKSSRNKEKTRRAKLSEDIRKARRRIGYTWARLREAQIVTEPDILPTTTSTFEEDTSSMPSPIGSMAVQPEAEGDTGEMAENSDSEPMLPAGRTVARSIMSPSVPPEPSQEVESRNVKEDKDISESPVANGNADTDSDKERASVEKQVARELESLSKSAQDRPALLTAQKPNRRIARAPRRSIYTPDSGDDEDRPEARLHERTSTHTVTEATTPSVRIPSDQAAEKTTHPISPNAGEIPGKTPLQESVMPFLLDSAPLFNQVLFSRSEDGISDNEEDEDSSDNNEEKGDVKIKVETDDDDSSDEDDSSEDTDSSDDEDESATSDAEVNVKAGEDDDDSENEEDDDEGSDVEIKVEVEDEEASESSEGLRGVQDDQDKEDTGNRGDMGPEQEGSVTHLLLPTPSTALTFRTSDHSQNVIPSGQPEPPASSRPSTGLFERMNGIQTSGSFEAMMAGLRQAAAERERQAALKDQASNSDSSDSSDDESMPDWSPEPDAKPSFA</sequence>
<feature type="region of interest" description="Disordered" evidence="1">
    <location>
        <begin position="141"/>
        <end position="180"/>
    </location>
</feature>
<feature type="compositionally biased region" description="Polar residues" evidence="1">
    <location>
        <begin position="44"/>
        <end position="63"/>
    </location>
</feature>
<feature type="compositionally biased region" description="Basic and acidic residues" evidence="1">
    <location>
        <begin position="141"/>
        <end position="160"/>
    </location>
</feature>
<evidence type="ECO:0000313" key="2">
    <source>
        <dbReference type="EMBL" id="OOQ86854.1"/>
    </source>
</evidence>
<feature type="compositionally biased region" description="Basic and acidic residues" evidence="1">
    <location>
        <begin position="68"/>
        <end position="81"/>
    </location>
</feature>
<organism evidence="2 3">
    <name type="scientific">Penicillium brasilianum</name>
    <dbReference type="NCBI Taxonomy" id="104259"/>
    <lineage>
        <taxon>Eukaryota</taxon>
        <taxon>Fungi</taxon>
        <taxon>Dikarya</taxon>
        <taxon>Ascomycota</taxon>
        <taxon>Pezizomycotina</taxon>
        <taxon>Eurotiomycetes</taxon>
        <taxon>Eurotiomycetidae</taxon>
        <taxon>Eurotiales</taxon>
        <taxon>Aspergillaceae</taxon>
        <taxon>Penicillium</taxon>
    </lineage>
</organism>
<comment type="caution">
    <text evidence="2">The sequence shown here is derived from an EMBL/GenBank/DDBJ whole genome shotgun (WGS) entry which is preliminary data.</text>
</comment>
<protein>
    <submittedName>
        <fullName evidence="2">Uncharacterized protein</fullName>
    </submittedName>
</protein>
<dbReference type="EMBL" id="LJBN01000133">
    <property type="protein sequence ID" value="OOQ86854.1"/>
    <property type="molecule type" value="Genomic_DNA"/>
</dbReference>
<feature type="compositionally biased region" description="Acidic residues" evidence="1">
    <location>
        <begin position="431"/>
        <end position="444"/>
    </location>
</feature>
<proteinExistence type="predicted"/>
<feature type="compositionally biased region" description="Polar residues" evidence="1">
    <location>
        <begin position="107"/>
        <end position="119"/>
    </location>
</feature>
<feature type="compositionally biased region" description="Acidic residues" evidence="1">
    <location>
        <begin position="233"/>
        <end position="245"/>
    </location>
</feature>